<accession>E6UC11</accession>
<reference evidence="1 2" key="1">
    <citation type="journal article" date="2011" name="J. Bacteriol.">
        <title>Complete genome of the cellulolytic ruminal bacterium Ruminococcus albus 7.</title>
        <authorList>
            <person name="Suen G."/>
            <person name="Stevenson D.M."/>
            <person name="Bruce D.C."/>
            <person name="Chertkov O."/>
            <person name="Copeland A."/>
            <person name="Cheng J.F."/>
            <person name="Detter C."/>
            <person name="Detter J.C."/>
            <person name="Goodwin L.A."/>
            <person name="Han C.S."/>
            <person name="Hauser L.J."/>
            <person name="Ivanova N.N."/>
            <person name="Kyrpides N.C."/>
            <person name="Land M.L."/>
            <person name="Lapidus A."/>
            <person name="Lucas S."/>
            <person name="Ovchinnikova G."/>
            <person name="Pitluck S."/>
            <person name="Tapia R."/>
            <person name="Woyke T."/>
            <person name="Boyum J."/>
            <person name="Mead D."/>
            <person name="Weimer P.J."/>
        </authorList>
    </citation>
    <scope>NUCLEOTIDE SEQUENCE [LARGE SCALE GENOMIC DNA]</scope>
    <source>
        <strain evidence="2">ATCC 27210 / DSM 20455 / JCM 14654 / NCDO 2250 / 7</strain>
    </source>
</reference>
<dbReference type="STRING" id="697329.Rumal_1036"/>
<evidence type="ECO:0008006" key="3">
    <source>
        <dbReference type="Google" id="ProtNLM"/>
    </source>
</evidence>
<dbReference type="KEGG" id="ral:Rumal_1036"/>
<protein>
    <recommendedName>
        <fullName evidence="3">Virus attachment protein p12 family protein</fullName>
    </recommendedName>
</protein>
<dbReference type="AlphaFoldDB" id="E6UC11"/>
<dbReference type="EMBL" id="CP002403">
    <property type="protein sequence ID" value="ADU21562.1"/>
    <property type="molecule type" value="Genomic_DNA"/>
</dbReference>
<dbReference type="RefSeq" id="WP_013497740.1">
    <property type="nucleotide sequence ID" value="NC_014833.1"/>
</dbReference>
<evidence type="ECO:0000313" key="1">
    <source>
        <dbReference type="EMBL" id="ADU21562.1"/>
    </source>
</evidence>
<name>E6UC11_RUMA7</name>
<evidence type="ECO:0000313" key="2">
    <source>
        <dbReference type="Proteomes" id="UP000006919"/>
    </source>
</evidence>
<organism evidence="1 2">
    <name type="scientific">Ruminococcus albus (strain ATCC 27210 / DSM 20455 / JCM 14654 / NCDO 2250 / 7)</name>
    <dbReference type="NCBI Taxonomy" id="697329"/>
    <lineage>
        <taxon>Bacteria</taxon>
        <taxon>Bacillati</taxon>
        <taxon>Bacillota</taxon>
        <taxon>Clostridia</taxon>
        <taxon>Eubacteriales</taxon>
        <taxon>Oscillospiraceae</taxon>
        <taxon>Ruminococcus</taxon>
    </lineage>
</organism>
<dbReference type="HOGENOM" id="CLU_3188603_0_0_9"/>
<sequence>MNIADIVLVVLIAAALAGAVYHCIRSRGKCSCSCCCGDCSQCRGKI</sequence>
<gene>
    <name evidence="1" type="ordered locus">Rumal_1036</name>
</gene>
<dbReference type="Proteomes" id="UP000006919">
    <property type="component" value="Chromosome"/>
</dbReference>
<proteinExistence type="predicted"/>